<keyword evidence="5" id="KW-0255">Endonuclease</keyword>
<keyword evidence="6" id="KW-1185">Reference proteome</keyword>
<dbReference type="GO" id="GO:0009307">
    <property type="term" value="P:DNA restriction-modification system"/>
    <property type="evidence" value="ECO:0007669"/>
    <property type="project" value="UniProtKB-KW"/>
</dbReference>
<feature type="domain" description="Type I restriction modification DNA specificity" evidence="4">
    <location>
        <begin position="7"/>
        <end position="171"/>
    </location>
</feature>
<dbReference type="PANTHER" id="PTHR30408">
    <property type="entry name" value="TYPE-1 RESTRICTION ENZYME ECOKI SPECIFICITY PROTEIN"/>
    <property type="match status" value="1"/>
</dbReference>
<evidence type="ECO:0000259" key="4">
    <source>
        <dbReference type="Pfam" id="PF01420"/>
    </source>
</evidence>
<name>A0A3E0U5E3_9GAMM</name>
<dbReference type="Pfam" id="PF01420">
    <property type="entry name" value="Methylase_S"/>
    <property type="match status" value="1"/>
</dbReference>
<evidence type="ECO:0000256" key="1">
    <source>
        <dbReference type="ARBA" id="ARBA00010923"/>
    </source>
</evidence>
<evidence type="ECO:0000313" key="6">
    <source>
        <dbReference type="Proteomes" id="UP000256899"/>
    </source>
</evidence>
<dbReference type="EMBL" id="QUOT01000001">
    <property type="protein sequence ID" value="REL31960.1"/>
    <property type="molecule type" value="Genomic_DNA"/>
</dbReference>
<keyword evidence="5" id="KW-0378">Hydrolase</keyword>
<evidence type="ECO:0000256" key="3">
    <source>
        <dbReference type="ARBA" id="ARBA00023125"/>
    </source>
</evidence>
<dbReference type="InterPro" id="IPR000055">
    <property type="entry name" value="Restrct_endonuc_typeI_TRD"/>
</dbReference>
<dbReference type="InterPro" id="IPR044946">
    <property type="entry name" value="Restrct_endonuc_typeI_TRD_sf"/>
</dbReference>
<evidence type="ECO:0000313" key="5">
    <source>
        <dbReference type="EMBL" id="REL31960.1"/>
    </source>
</evidence>
<evidence type="ECO:0000256" key="2">
    <source>
        <dbReference type="ARBA" id="ARBA00022747"/>
    </source>
</evidence>
<keyword evidence="5" id="KW-0540">Nuclease</keyword>
<dbReference type="GO" id="GO:0004519">
    <property type="term" value="F:endonuclease activity"/>
    <property type="evidence" value="ECO:0007669"/>
    <property type="project" value="UniProtKB-KW"/>
</dbReference>
<dbReference type="SUPFAM" id="SSF116734">
    <property type="entry name" value="DNA methylase specificity domain"/>
    <property type="match status" value="1"/>
</dbReference>
<protein>
    <submittedName>
        <fullName evidence="5">Restriction endonuclease subunit S</fullName>
    </submittedName>
</protein>
<dbReference type="GO" id="GO:0003677">
    <property type="term" value="F:DNA binding"/>
    <property type="evidence" value="ECO:0007669"/>
    <property type="project" value="UniProtKB-KW"/>
</dbReference>
<dbReference type="InterPro" id="IPR052021">
    <property type="entry name" value="Type-I_RS_S_subunit"/>
</dbReference>
<dbReference type="Gene3D" id="3.90.220.20">
    <property type="entry name" value="DNA methylase specificity domains"/>
    <property type="match status" value="1"/>
</dbReference>
<comment type="caution">
    <text evidence="5">The sequence shown here is derived from an EMBL/GenBank/DDBJ whole genome shotgun (WGS) entry which is preliminary data.</text>
</comment>
<keyword evidence="2" id="KW-0680">Restriction system</keyword>
<organism evidence="5 6">
    <name type="scientific">Thalassotalea euphylliae</name>
    <dbReference type="NCBI Taxonomy" id="1655234"/>
    <lineage>
        <taxon>Bacteria</taxon>
        <taxon>Pseudomonadati</taxon>
        <taxon>Pseudomonadota</taxon>
        <taxon>Gammaproteobacteria</taxon>
        <taxon>Alteromonadales</taxon>
        <taxon>Colwelliaceae</taxon>
        <taxon>Thalassotalea</taxon>
    </lineage>
</organism>
<dbReference type="Proteomes" id="UP000256899">
    <property type="component" value="Unassembled WGS sequence"/>
</dbReference>
<dbReference type="PANTHER" id="PTHR30408:SF12">
    <property type="entry name" value="TYPE I RESTRICTION ENZYME MJAVIII SPECIFICITY SUBUNIT"/>
    <property type="match status" value="1"/>
</dbReference>
<comment type="similarity">
    <text evidence="1">Belongs to the type-I restriction system S methylase family.</text>
</comment>
<accession>A0A3E0U5E3</accession>
<keyword evidence="3" id="KW-0238">DNA-binding</keyword>
<proteinExistence type="inferred from homology"/>
<dbReference type="AlphaFoldDB" id="A0A3E0U5E3"/>
<gene>
    <name evidence="5" type="ORF">DXX94_15245</name>
</gene>
<sequence>MVQLIMNKTLSDIAIVKAGHPFRGKIPEDTEGNAYAVQIRDIDNDGIIQWHQLIRTNITGRKTPDWLQKGDVLFAARGGRNLAGCVGEINKPTVCAPHYFLIQVTDKSVLPEFVAWQLNQDGAQRYFANSAEGSAQTSIRRAVLEATPLVIPTIEKQRAIVEFDNKVKQEKQVLNALIENRAKQMQGIAKELLGSDYQG</sequence>
<reference evidence="6" key="1">
    <citation type="submission" date="2018-08" db="EMBL/GenBank/DDBJ databases">
        <title>Thalassotalea euphylliae genome.</title>
        <authorList>
            <person name="Summers S."/>
            <person name="Rice S.A."/>
            <person name="Freckelton M.L."/>
            <person name="Nedved B.T."/>
            <person name="Hadfield M.G."/>
        </authorList>
    </citation>
    <scope>NUCLEOTIDE SEQUENCE [LARGE SCALE GENOMIC DNA]</scope>
    <source>
        <strain evidence="6">H3</strain>
    </source>
</reference>
<dbReference type="CDD" id="cd16961">
    <property type="entry name" value="RMtype1_S_TRD-CR_like"/>
    <property type="match status" value="1"/>
</dbReference>